<accession>A0A3N0CCW6</accession>
<keyword evidence="3" id="KW-1185">Reference proteome</keyword>
<evidence type="ECO:0000256" key="1">
    <source>
        <dbReference type="SAM" id="Phobius"/>
    </source>
</evidence>
<dbReference type="AlphaFoldDB" id="A0A3N0CCW6"/>
<keyword evidence="1" id="KW-1133">Transmembrane helix</keyword>
<keyword evidence="1" id="KW-0812">Transmembrane</keyword>
<proteinExistence type="predicted"/>
<dbReference type="RefSeq" id="WP_123229008.1">
    <property type="nucleotide sequence ID" value="NZ_RJSE01000008.1"/>
</dbReference>
<evidence type="ECO:0000313" key="2">
    <source>
        <dbReference type="EMBL" id="RNL61297.1"/>
    </source>
</evidence>
<dbReference type="EMBL" id="RJSE01000008">
    <property type="protein sequence ID" value="RNL61297.1"/>
    <property type="molecule type" value="Genomic_DNA"/>
</dbReference>
<dbReference type="Proteomes" id="UP000267128">
    <property type="component" value="Unassembled WGS sequence"/>
</dbReference>
<organism evidence="2 3">
    <name type="scientific">Nocardioides marmoriginsengisoli</name>
    <dbReference type="NCBI Taxonomy" id="661483"/>
    <lineage>
        <taxon>Bacteria</taxon>
        <taxon>Bacillati</taxon>
        <taxon>Actinomycetota</taxon>
        <taxon>Actinomycetes</taxon>
        <taxon>Propionibacteriales</taxon>
        <taxon>Nocardioidaceae</taxon>
        <taxon>Nocardioides</taxon>
    </lineage>
</organism>
<feature type="transmembrane region" description="Helical" evidence="1">
    <location>
        <begin position="27"/>
        <end position="49"/>
    </location>
</feature>
<keyword evidence="1" id="KW-0472">Membrane</keyword>
<evidence type="ECO:0000313" key="3">
    <source>
        <dbReference type="Proteomes" id="UP000267128"/>
    </source>
</evidence>
<sequence length="72" mass="7434">MDTLVIALSGLVGMLDKAPAPNDVKAGWGAFGIFLGLAVATGLLCWSMVRHMKKAKLNADSGAFGTDETPQG</sequence>
<comment type="caution">
    <text evidence="2">The sequence shown here is derived from an EMBL/GenBank/DDBJ whole genome shotgun (WGS) entry which is preliminary data.</text>
</comment>
<name>A0A3N0CCW6_9ACTN</name>
<gene>
    <name evidence="2" type="ORF">EFK50_18220</name>
</gene>
<dbReference type="OrthoDB" id="3789674at2"/>
<reference evidence="2 3" key="1">
    <citation type="submission" date="2018-11" db="EMBL/GenBank/DDBJ databases">
        <authorList>
            <person name="Li F."/>
        </authorList>
    </citation>
    <scope>NUCLEOTIDE SEQUENCE [LARGE SCALE GENOMIC DNA]</scope>
    <source>
        <strain evidence="2 3">Gsoil 097</strain>
    </source>
</reference>
<protein>
    <submittedName>
        <fullName evidence="2">Uncharacterized protein</fullName>
    </submittedName>
</protein>